<dbReference type="GO" id="GO:0005886">
    <property type="term" value="C:plasma membrane"/>
    <property type="evidence" value="ECO:0007669"/>
    <property type="project" value="UniProtKB-SubCell"/>
</dbReference>
<dbReference type="FunFam" id="1.20.1280.290:FF:000036">
    <property type="entry name" value="Sugar transporter SWEET"/>
    <property type="match status" value="1"/>
</dbReference>
<sequence>MFLEIFRVWIGFFSISFIFLPIYLVLDWKKRGTSDGFSAVVLIIPGIIQSFWLRHGWMTNEWTHIIINTVNLTALSFYISAYAYYQSNRKNLIGQLISAVIIVKCAFFYVDSHDAEHTNSAMGTVAAGAQILGLGGRVYEMRRAVKLGTTEYIPAFMQFAVSALMAQWLLFGIVTGNQFIANANVAGLTASAITLYLYFKYPPLTWTVPLFNIPPQNAKKE</sequence>
<keyword evidence="4 9" id="KW-0762">Sugar transport</keyword>
<dbReference type="PANTHER" id="PTHR10791">
    <property type="entry name" value="RAG1-ACTIVATING PROTEIN 1"/>
    <property type="match status" value="1"/>
</dbReference>
<evidence type="ECO:0000256" key="2">
    <source>
        <dbReference type="ARBA" id="ARBA00007809"/>
    </source>
</evidence>
<dbReference type="HOGENOM" id="CLU_048643_3_2_1"/>
<dbReference type="CTD" id="187765"/>
<dbReference type="OrthoDB" id="409725at2759"/>
<dbReference type="PhylomeDB" id="P92011"/>
<dbReference type="KEGG" id="cel:CELE_R10D12.9"/>
<reference evidence="10 11" key="1">
    <citation type="journal article" date="1998" name="Science">
        <title>Genome sequence of the nematode C. elegans: a platform for investigating biology.</title>
        <authorList>
            <consortium name="The C. elegans sequencing consortium"/>
            <person name="Sulson J.E."/>
            <person name="Waterston R."/>
        </authorList>
    </citation>
    <scope>NUCLEOTIDE SEQUENCE [LARGE SCALE GENOMIC DNA]</scope>
    <source>
        <strain evidence="10 11">Bristol N2</strain>
    </source>
</reference>
<dbReference type="InParanoid" id="P92011"/>
<evidence type="ECO:0000256" key="3">
    <source>
        <dbReference type="ARBA" id="ARBA00022448"/>
    </source>
</evidence>
<dbReference type="STRING" id="6239.R10D12.9.2"/>
<evidence type="ECO:0000256" key="4">
    <source>
        <dbReference type="ARBA" id="ARBA00022597"/>
    </source>
</evidence>
<dbReference type="eggNOG" id="KOG1623">
    <property type="taxonomic scope" value="Eukaryota"/>
</dbReference>
<comment type="similarity">
    <text evidence="2 9">Belongs to the SWEET sugar transporter family.</text>
</comment>
<evidence type="ECO:0000256" key="1">
    <source>
        <dbReference type="ARBA" id="ARBA00004127"/>
    </source>
</evidence>
<keyword evidence="8 9" id="KW-0472">Membrane</keyword>
<evidence type="ECO:0000313" key="10">
    <source>
        <dbReference type="EMBL" id="CAB03252.2"/>
    </source>
</evidence>
<accession>P92011</accession>
<evidence type="ECO:0000256" key="9">
    <source>
        <dbReference type="RuleBase" id="RU910715"/>
    </source>
</evidence>
<dbReference type="FunFam" id="1.20.1280.290:FF:000032">
    <property type="entry name" value="Sugar transporter SWEET"/>
    <property type="match status" value="1"/>
</dbReference>
<dbReference type="WormBase" id="R10D12.9">
    <property type="protein sequence ID" value="CE40994"/>
    <property type="gene ID" value="WBGene00011190"/>
    <property type="gene designation" value="swt-6"/>
</dbReference>
<evidence type="ECO:0000313" key="11">
    <source>
        <dbReference type="Proteomes" id="UP000001940"/>
    </source>
</evidence>
<keyword evidence="7 9" id="KW-1133">Transmembrane helix</keyword>
<dbReference type="Gene3D" id="1.20.1280.290">
    <property type="match status" value="2"/>
</dbReference>
<keyword evidence="6" id="KW-0677">Repeat</keyword>
<dbReference type="GO" id="GO:0012505">
    <property type="term" value="C:endomembrane system"/>
    <property type="evidence" value="ECO:0007669"/>
    <property type="project" value="UniProtKB-SubCell"/>
</dbReference>
<dbReference type="GO" id="GO:0016020">
    <property type="term" value="C:membrane"/>
    <property type="evidence" value="ECO:0000318"/>
    <property type="project" value="GO_Central"/>
</dbReference>
<dbReference type="PANTHER" id="PTHR10791:SF235">
    <property type="entry name" value="SUGAR TRANSPORTER SWEET"/>
    <property type="match status" value="1"/>
</dbReference>
<dbReference type="OMA" id="LMAQWFI"/>
<proteinExistence type="inferred from homology"/>
<dbReference type="RefSeq" id="NP_506464.2">
    <property type="nucleotide sequence ID" value="NM_074063.8"/>
</dbReference>
<feature type="transmembrane region" description="Helical" evidence="9">
    <location>
        <begin position="36"/>
        <end position="53"/>
    </location>
</feature>
<organism evidence="10 11">
    <name type="scientific">Caenorhabditis elegans</name>
    <dbReference type="NCBI Taxonomy" id="6239"/>
    <lineage>
        <taxon>Eukaryota</taxon>
        <taxon>Metazoa</taxon>
        <taxon>Ecdysozoa</taxon>
        <taxon>Nematoda</taxon>
        <taxon>Chromadorea</taxon>
        <taxon>Rhabditida</taxon>
        <taxon>Rhabditina</taxon>
        <taxon>Rhabditomorpha</taxon>
        <taxon>Rhabditoidea</taxon>
        <taxon>Rhabditidae</taxon>
        <taxon>Peloderinae</taxon>
        <taxon>Caenorhabditis</taxon>
    </lineage>
</organism>
<gene>
    <name evidence="10 12" type="primary">swt-6</name>
    <name evidence="10" type="ORF">CELE_R10D12.9</name>
    <name evidence="12" type="ORF">R10D12.9</name>
</gene>
<keyword evidence="11" id="KW-1185">Reference proteome</keyword>
<comment type="subcellular location">
    <subcellularLocation>
        <location evidence="9">Cell membrane</location>
        <topology evidence="9">Multi-pass membrane protein</topology>
    </subcellularLocation>
    <subcellularLocation>
        <location evidence="1">Endomembrane system</location>
        <topology evidence="1">Multi-pass membrane protein</topology>
    </subcellularLocation>
</comment>
<feature type="transmembrane region" description="Helical" evidence="9">
    <location>
        <begin position="92"/>
        <end position="110"/>
    </location>
</feature>
<dbReference type="Proteomes" id="UP000001940">
    <property type="component" value="Chromosome V"/>
</dbReference>
<dbReference type="Bgee" id="WBGene00011190">
    <property type="expression patterns" value="Expressed in adult organism and 3 other cell types or tissues"/>
</dbReference>
<feature type="transmembrane region" description="Helical" evidence="9">
    <location>
        <begin position="6"/>
        <end position="24"/>
    </location>
</feature>
<dbReference type="GO" id="GO:0051119">
    <property type="term" value="F:sugar transmembrane transporter activity"/>
    <property type="evidence" value="ECO:0000318"/>
    <property type="project" value="GO_Central"/>
</dbReference>
<dbReference type="AGR" id="WB:WBGene00011190"/>
<comment type="function">
    <text evidence="9">Mediates sugar transport across membranes.</text>
</comment>
<dbReference type="PaxDb" id="6239-R10D12.9.2"/>
<evidence type="ECO:0000313" key="12">
    <source>
        <dbReference type="WormBase" id="R10D12.9"/>
    </source>
</evidence>
<evidence type="ECO:0000256" key="6">
    <source>
        <dbReference type="ARBA" id="ARBA00022737"/>
    </source>
</evidence>
<protein>
    <recommendedName>
        <fullName evidence="9">Sugar transporter SWEET</fullName>
    </recommendedName>
</protein>
<dbReference type="GO" id="GO:0008643">
    <property type="term" value="P:carbohydrate transport"/>
    <property type="evidence" value="ECO:0000250"/>
    <property type="project" value="WormBase"/>
</dbReference>
<evidence type="ECO:0000256" key="7">
    <source>
        <dbReference type="ARBA" id="ARBA00022989"/>
    </source>
</evidence>
<dbReference type="InterPro" id="IPR004316">
    <property type="entry name" value="SWEET_rpt"/>
</dbReference>
<dbReference type="GeneID" id="187765"/>
<dbReference type="AlphaFoldDB" id="P92011"/>
<evidence type="ECO:0000256" key="5">
    <source>
        <dbReference type="ARBA" id="ARBA00022692"/>
    </source>
</evidence>
<feature type="transmembrane region" description="Helical" evidence="9">
    <location>
        <begin position="152"/>
        <end position="173"/>
    </location>
</feature>
<dbReference type="Pfam" id="PF03083">
    <property type="entry name" value="MtN3_slv"/>
    <property type="match status" value="2"/>
</dbReference>
<feature type="transmembrane region" description="Helical" evidence="9">
    <location>
        <begin position="122"/>
        <end position="140"/>
    </location>
</feature>
<dbReference type="InterPro" id="IPR047664">
    <property type="entry name" value="SWEET"/>
</dbReference>
<feature type="transmembrane region" description="Helical" evidence="9">
    <location>
        <begin position="65"/>
        <end position="85"/>
    </location>
</feature>
<dbReference type="EMBL" id="BX284605">
    <property type="protein sequence ID" value="CAB03252.2"/>
    <property type="molecule type" value="Genomic_DNA"/>
</dbReference>
<feature type="transmembrane region" description="Helical" evidence="9">
    <location>
        <begin position="179"/>
        <end position="199"/>
    </location>
</feature>
<name>P92011_CAEEL</name>
<keyword evidence="3 9" id="KW-0813">Transport</keyword>
<keyword evidence="5 9" id="KW-0812">Transmembrane</keyword>
<dbReference type="PIR" id="T24122">
    <property type="entry name" value="T24122"/>
</dbReference>
<dbReference type="UCSC" id="R10D12.9.1">
    <property type="organism name" value="c. elegans"/>
</dbReference>
<dbReference type="SMR" id="P92011"/>
<evidence type="ECO:0000256" key="8">
    <source>
        <dbReference type="ARBA" id="ARBA00023136"/>
    </source>
</evidence>